<evidence type="ECO:0000313" key="2">
    <source>
        <dbReference type="Proteomes" id="UP000243686"/>
    </source>
</evidence>
<evidence type="ECO:0000313" key="1">
    <source>
        <dbReference type="EMBL" id="OON19614.1"/>
    </source>
</evidence>
<proteinExistence type="predicted"/>
<gene>
    <name evidence="1" type="ORF">X801_04515</name>
</gene>
<protein>
    <submittedName>
        <fullName evidence="1">Uncharacterized protein</fullName>
    </submittedName>
</protein>
<sequence>DKLLFKHDQPYTDNSSVCSGCGRGYKYFIFKNTCVIEEERPKFTCYHTHGIDFNKDAAGTHPNCGHCIYEETFEEGRLVAVSRMCVGRQCVSYEHVFDGNGQNRICCSGDLCNENKQTASDHFAAEDAME</sequence>
<dbReference type="AlphaFoldDB" id="A0A1S8WYW1"/>
<name>A0A1S8WYW1_OPIVI</name>
<dbReference type="EMBL" id="KV893168">
    <property type="protein sequence ID" value="OON19614.1"/>
    <property type="molecule type" value="Genomic_DNA"/>
</dbReference>
<organism evidence="1 2">
    <name type="scientific">Opisthorchis viverrini</name>
    <name type="common">Southeast Asian liver fluke</name>
    <dbReference type="NCBI Taxonomy" id="6198"/>
    <lineage>
        <taxon>Eukaryota</taxon>
        <taxon>Metazoa</taxon>
        <taxon>Spiralia</taxon>
        <taxon>Lophotrochozoa</taxon>
        <taxon>Platyhelminthes</taxon>
        <taxon>Trematoda</taxon>
        <taxon>Digenea</taxon>
        <taxon>Opisthorchiida</taxon>
        <taxon>Opisthorchiata</taxon>
        <taxon>Opisthorchiidae</taxon>
        <taxon>Opisthorchis</taxon>
    </lineage>
</organism>
<keyword evidence="2" id="KW-1185">Reference proteome</keyword>
<accession>A0A1S8WYW1</accession>
<feature type="non-terminal residue" evidence="1">
    <location>
        <position position="1"/>
    </location>
</feature>
<reference evidence="1 2" key="1">
    <citation type="submission" date="2015-03" db="EMBL/GenBank/DDBJ databases">
        <title>Draft genome of the nematode, Opisthorchis viverrini.</title>
        <authorList>
            <person name="Mitreva M."/>
        </authorList>
    </citation>
    <scope>NUCLEOTIDE SEQUENCE [LARGE SCALE GENOMIC DNA]</scope>
    <source>
        <strain evidence="1">Khon Kaen</strain>
    </source>
</reference>
<dbReference type="Proteomes" id="UP000243686">
    <property type="component" value="Unassembled WGS sequence"/>
</dbReference>